<keyword evidence="1" id="KW-0472">Membrane</keyword>
<keyword evidence="1" id="KW-0812">Transmembrane</keyword>
<protein>
    <submittedName>
        <fullName evidence="2">Uncharacterized protein</fullName>
    </submittedName>
</protein>
<dbReference type="RefSeq" id="WP_067784361.1">
    <property type="nucleotide sequence ID" value="NZ_JAMTCV010000001.1"/>
</dbReference>
<gene>
    <name evidence="2" type="ORF">SAMN04244553_2561</name>
</gene>
<dbReference type="AlphaFoldDB" id="A0A285L7Q7"/>
<evidence type="ECO:0000256" key="1">
    <source>
        <dbReference type="SAM" id="Phobius"/>
    </source>
</evidence>
<evidence type="ECO:0000313" key="3">
    <source>
        <dbReference type="Proteomes" id="UP000219565"/>
    </source>
</evidence>
<keyword evidence="1" id="KW-1133">Transmembrane helix</keyword>
<dbReference type="STRING" id="1379680.GCA_001612615_02674"/>
<dbReference type="Proteomes" id="UP000219565">
    <property type="component" value="Unassembled WGS sequence"/>
</dbReference>
<proteinExistence type="predicted"/>
<name>A0A285L7Q7_9NOCA</name>
<keyword evidence="3" id="KW-1185">Reference proteome</keyword>
<reference evidence="3" key="1">
    <citation type="submission" date="2017-09" db="EMBL/GenBank/DDBJ databases">
        <authorList>
            <person name="Varghese N."/>
            <person name="Submissions S."/>
        </authorList>
    </citation>
    <scope>NUCLEOTIDE SEQUENCE [LARGE SCALE GENOMIC DNA]</scope>
    <source>
        <strain evidence="3">DSM 45537</strain>
    </source>
</reference>
<sequence>MARIPTALLAAGGLGGGFALAQATKKRELGGVVFAAATAAALPRWRRTVGTGGAAALTGLSVGALGASHPLAKKIGAWPSVVVVSGVVAAAAWATVDRRA</sequence>
<organism evidence="2 3">
    <name type="scientific">Nocardia amikacinitolerans</name>
    <dbReference type="NCBI Taxonomy" id="756689"/>
    <lineage>
        <taxon>Bacteria</taxon>
        <taxon>Bacillati</taxon>
        <taxon>Actinomycetota</taxon>
        <taxon>Actinomycetes</taxon>
        <taxon>Mycobacteriales</taxon>
        <taxon>Nocardiaceae</taxon>
        <taxon>Nocardia</taxon>
    </lineage>
</organism>
<feature type="transmembrane region" description="Helical" evidence="1">
    <location>
        <begin position="77"/>
        <end position="96"/>
    </location>
</feature>
<evidence type="ECO:0000313" key="2">
    <source>
        <dbReference type="EMBL" id="SNY80985.1"/>
    </source>
</evidence>
<accession>A0A285L7Q7</accession>
<dbReference type="EMBL" id="OBEG01000002">
    <property type="protein sequence ID" value="SNY80985.1"/>
    <property type="molecule type" value="Genomic_DNA"/>
</dbReference>